<sequence>MTSRSPQPPRPASELFEESLGLSPKQQLTLEAIQSFPQGARVSDLAEKLGMHANTVRGHLDELIAKGAVSSAPESTGGRGRPSLVFFTRVPDNRALASEYSALINILSNTLFGASDDPHAHDAARRLGTAWAAEMAATGRSSSAQSLKELYGLLRDMGFDPSAPTAADLPDGEPDESTSTICLHACPFVGRDGTKPSPFVCSMHEGFLNESTRSALELKITPYSGDGTCRVDARRPADEI</sequence>
<comment type="caution">
    <text evidence="1">The sequence shown here is derived from an EMBL/GenBank/DDBJ whole genome shotgun (WGS) entry which is preliminary data.</text>
</comment>
<dbReference type="RefSeq" id="WP_139464633.1">
    <property type="nucleotide sequence ID" value="NZ_VDHJ01000002.1"/>
</dbReference>
<name>A0A5C4U6W9_9CORY</name>
<accession>A0A5C4U6W9</accession>
<evidence type="ECO:0000313" key="2">
    <source>
        <dbReference type="Proteomes" id="UP000312032"/>
    </source>
</evidence>
<dbReference type="InterPro" id="IPR036388">
    <property type="entry name" value="WH-like_DNA-bd_sf"/>
</dbReference>
<organism evidence="1 2">
    <name type="scientific">Corynebacterium tapiri</name>
    <dbReference type="NCBI Taxonomy" id="1448266"/>
    <lineage>
        <taxon>Bacteria</taxon>
        <taxon>Bacillati</taxon>
        <taxon>Actinomycetota</taxon>
        <taxon>Actinomycetes</taxon>
        <taxon>Mycobacteriales</taxon>
        <taxon>Corynebacteriaceae</taxon>
        <taxon>Corynebacterium</taxon>
    </lineage>
</organism>
<reference evidence="1 2" key="1">
    <citation type="submission" date="2019-06" db="EMBL/GenBank/DDBJ databases">
        <authorList>
            <person name="Li J."/>
        </authorList>
    </citation>
    <scope>NUCLEOTIDE SEQUENCE [LARGE SCALE GENOMIC DNA]</scope>
    <source>
        <strain evidence="1 2">LMG 28165</strain>
    </source>
</reference>
<dbReference type="GO" id="GO:0003700">
    <property type="term" value="F:DNA-binding transcription factor activity"/>
    <property type="evidence" value="ECO:0007669"/>
    <property type="project" value="InterPro"/>
</dbReference>
<dbReference type="SUPFAM" id="SSF46785">
    <property type="entry name" value="Winged helix' DNA-binding domain"/>
    <property type="match status" value="1"/>
</dbReference>
<keyword evidence="2" id="KW-1185">Reference proteome</keyword>
<gene>
    <name evidence="1" type="ORF">FHE74_01360</name>
</gene>
<dbReference type="Proteomes" id="UP000312032">
    <property type="component" value="Unassembled WGS sequence"/>
</dbReference>
<dbReference type="InterPro" id="IPR036390">
    <property type="entry name" value="WH_DNA-bd_sf"/>
</dbReference>
<dbReference type="AlphaFoldDB" id="A0A5C4U6W9"/>
<evidence type="ECO:0000313" key="1">
    <source>
        <dbReference type="EMBL" id="TNL99717.1"/>
    </source>
</evidence>
<dbReference type="EMBL" id="VDHJ01000002">
    <property type="protein sequence ID" value="TNL99717.1"/>
    <property type="molecule type" value="Genomic_DNA"/>
</dbReference>
<dbReference type="Gene3D" id="1.10.10.10">
    <property type="entry name" value="Winged helix-like DNA-binding domain superfamily/Winged helix DNA-binding domain"/>
    <property type="match status" value="1"/>
</dbReference>
<proteinExistence type="predicted"/>
<protein>
    <submittedName>
        <fullName evidence="1">Helix-turn-helix domain-containing protein</fullName>
    </submittedName>
</protein>
<dbReference type="OrthoDB" id="3399802at2"/>